<evidence type="ECO:0000313" key="2">
    <source>
        <dbReference type="Proteomes" id="UP000726136"/>
    </source>
</evidence>
<name>A0ABR9ZGB1_VIBAN</name>
<gene>
    <name evidence="1" type="ORF">EAY46_31460</name>
</gene>
<accession>A0ABR9ZGB1</accession>
<organism evidence="1 2">
    <name type="scientific">Vibrio anguillarum</name>
    <name type="common">Listonella anguillarum</name>
    <dbReference type="NCBI Taxonomy" id="55601"/>
    <lineage>
        <taxon>Bacteria</taxon>
        <taxon>Pseudomonadati</taxon>
        <taxon>Pseudomonadota</taxon>
        <taxon>Gammaproteobacteria</taxon>
        <taxon>Vibrionales</taxon>
        <taxon>Vibrionaceae</taxon>
        <taxon>Vibrio</taxon>
    </lineage>
</organism>
<keyword evidence="2" id="KW-1185">Reference proteome</keyword>
<comment type="caution">
    <text evidence="1">The sequence shown here is derived from an EMBL/GenBank/DDBJ whole genome shotgun (WGS) entry which is preliminary data.</text>
</comment>
<proteinExistence type="predicted"/>
<sequence>LVIEAYEAGTDPNELLLIRLGHVNKSTLSVYITVEAILVGRETNKSELDISTQDK</sequence>
<feature type="non-terminal residue" evidence="1">
    <location>
        <position position="1"/>
    </location>
</feature>
<dbReference type="Proteomes" id="UP000726136">
    <property type="component" value="Unassembled WGS sequence"/>
</dbReference>
<dbReference type="EMBL" id="RDPI01001815">
    <property type="protein sequence ID" value="MBF4377492.1"/>
    <property type="molecule type" value="Genomic_DNA"/>
</dbReference>
<protein>
    <submittedName>
        <fullName evidence="1">Site-specific integrase</fullName>
    </submittedName>
</protein>
<reference evidence="1 2" key="1">
    <citation type="journal article" date="2021" name="PeerJ">
        <title>Analysis of 44 Vibrio anguillarum genomes reveals high genetic diversity.</title>
        <authorList>
            <person name="Hansen M.J."/>
            <person name="Dalsgaard I."/>
        </authorList>
    </citation>
    <scope>NUCLEOTIDE SEQUENCE [LARGE SCALE GENOMIC DNA]</scope>
    <source>
        <strain evidence="1 2">040915-1/1B</strain>
    </source>
</reference>
<evidence type="ECO:0000313" key="1">
    <source>
        <dbReference type="EMBL" id="MBF4377492.1"/>
    </source>
</evidence>